<dbReference type="Proteomes" id="UP000253769">
    <property type="component" value="Unassembled WGS sequence"/>
</dbReference>
<sequence>MTIDKQQQYDQLFQRLDALCDGESDPIALMATISCELYHQFESFNWVGFYRNVGNRTLKIGPYQGGHGCLTIDFDRGICGRCARQMQLLNIPDVNAEADHIACASSTRSELVAPILNRHGDLIAVLDIDSDTPALFDRCDETNLARIAAYFLI</sequence>
<dbReference type="OrthoDB" id="9796252at2"/>
<comment type="caution">
    <text evidence="2">The sequence shown here is derived from an EMBL/GenBank/DDBJ whole genome shotgun (WGS) entry which is preliminary data.</text>
</comment>
<evidence type="ECO:0000313" key="2">
    <source>
        <dbReference type="EMBL" id="RDE18383.1"/>
    </source>
</evidence>
<organism evidence="2 3">
    <name type="scientific">Motiliproteus coralliicola</name>
    <dbReference type="NCBI Taxonomy" id="2283196"/>
    <lineage>
        <taxon>Bacteria</taxon>
        <taxon>Pseudomonadati</taxon>
        <taxon>Pseudomonadota</taxon>
        <taxon>Gammaproteobacteria</taxon>
        <taxon>Oceanospirillales</taxon>
        <taxon>Oceanospirillaceae</taxon>
        <taxon>Motiliproteus</taxon>
    </lineage>
</organism>
<dbReference type="SUPFAM" id="SSF55781">
    <property type="entry name" value="GAF domain-like"/>
    <property type="match status" value="1"/>
</dbReference>
<dbReference type="AlphaFoldDB" id="A0A369WAQ7"/>
<dbReference type="Pfam" id="PF01590">
    <property type="entry name" value="GAF"/>
    <property type="match status" value="1"/>
</dbReference>
<accession>A0A369WAQ7</accession>
<dbReference type="Gene3D" id="3.30.450.40">
    <property type="match status" value="1"/>
</dbReference>
<reference evidence="2 3" key="1">
    <citation type="submission" date="2018-07" db="EMBL/GenBank/DDBJ databases">
        <title>Motiliproteus coralliicola sp. nov., a bacterium isolated from Coral.</title>
        <authorList>
            <person name="Wang G."/>
        </authorList>
    </citation>
    <scope>NUCLEOTIDE SEQUENCE [LARGE SCALE GENOMIC DNA]</scope>
    <source>
        <strain evidence="2 3">C34</strain>
    </source>
</reference>
<evidence type="ECO:0000259" key="1">
    <source>
        <dbReference type="Pfam" id="PF01590"/>
    </source>
</evidence>
<dbReference type="EMBL" id="QQOH01000005">
    <property type="protein sequence ID" value="RDE18383.1"/>
    <property type="molecule type" value="Genomic_DNA"/>
</dbReference>
<keyword evidence="3" id="KW-1185">Reference proteome</keyword>
<protein>
    <submittedName>
        <fullName evidence="2">GAF domain-containing protein</fullName>
    </submittedName>
</protein>
<feature type="domain" description="GAF" evidence="1">
    <location>
        <begin position="26"/>
        <end position="149"/>
    </location>
</feature>
<dbReference type="InterPro" id="IPR029016">
    <property type="entry name" value="GAF-like_dom_sf"/>
</dbReference>
<evidence type="ECO:0000313" key="3">
    <source>
        <dbReference type="Proteomes" id="UP000253769"/>
    </source>
</evidence>
<name>A0A369WAQ7_9GAMM</name>
<gene>
    <name evidence="2" type="ORF">DV711_17165</name>
</gene>
<dbReference type="InterPro" id="IPR003018">
    <property type="entry name" value="GAF"/>
</dbReference>
<proteinExistence type="predicted"/>
<dbReference type="RefSeq" id="WP_114696959.1">
    <property type="nucleotide sequence ID" value="NZ_QQOH01000005.1"/>
</dbReference>